<protein>
    <submittedName>
        <fullName evidence="1">Uncharacterized protein</fullName>
    </submittedName>
</protein>
<gene>
    <name evidence="1" type="ORF">PXEA_LOCUS23104</name>
</gene>
<reference evidence="1" key="1">
    <citation type="submission" date="2018-11" db="EMBL/GenBank/DDBJ databases">
        <authorList>
            <consortium name="Pathogen Informatics"/>
        </authorList>
    </citation>
    <scope>NUCLEOTIDE SEQUENCE</scope>
</reference>
<name>A0A448X714_9PLAT</name>
<dbReference type="AlphaFoldDB" id="A0A448X714"/>
<evidence type="ECO:0000313" key="2">
    <source>
        <dbReference type="Proteomes" id="UP000784294"/>
    </source>
</evidence>
<dbReference type="EMBL" id="CAAALY010105117">
    <property type="protein sequence ID" value="VEL29664.1"/>
    <property type="molecule type" value="Genomic_DNA"/>
</dbReference>
<accession>A0A448X714</accession>
<sequence length="111" mass="12599">MTFHASRLYLDRPSLGMAAYLVGMHFNFTYQQAYGWAGLLSDFELYYGRPSGLKHNEAKKKNAREAFEMKEINSTQAVHSSSPMEIDSLLCLVPNPPCCISSVLSFSELWR</sequence>
<evidence type="ECO:0000313" key="1">
    <source>
        <dbReference type="EMBL" id="VEL29664.1"/>
    </source>
</evidence>
<organism evidence="1 2">
    <name type="scientific">Protopolystoma xenopodis</name>
    <dbReference type="NCBI Taxonomy" id="117903"/>
    <lineage>
        <taxon>Eukaryota</taxon>
        <taxon>Metazoa</taxon>
        <taxon>Spiralia</taxon>
        <taxon>Lophotrochozoa</taxon>
        <taxon>Platyhelminthes</taxon>
        <taxon>Monogenea</taxon>
        <taxon>Polyopisthocotylea</taxon>
        <taxon>Polystomatidea</taxon>
        <taxon>Polystomatidae</taxon>
        <taxon>Protopolystoma</taxon>
    </lineage>
</organism>
<comment type="caution">
    <text evidence="1">The sequence shown here is derived from an EMBL/GenBank/DDBJ whole genome shotgun (WGS) entry which is preliminary data.</text>
</comment>
<proteinExistence type="predicted"/>
<keyword evidence="2" id="KW-1185">Reference proteome</keyword>
<dbReference type="Proteomes" id="UP000784294">
    <property type="component" value="Unassembled WGS sequence"/>
</dbReference>
<dbReference type="OrthoDB" id="420606at2759"/>